<dbReference type="Gene3D" id="1.25.40.370">
    <property type="match status" value="1"/>
</dbReference>
<dbReference type="CDD" id="cd01671">
    <property type="entry name" value="CARD"/>
    <property type="match status" value="1"/>
</dbReference>
<evidence type="ECO:0000256" key="2">
    <source>
        <dbReference type="ARBA" id="ARBA00022703"/>
    </source>
</evidence>
<proteinExistence type="predicted"/>
<keyword evidence="3" id="KW-0677">Repeat</keyword>
<dbReference type="Gene3D" id="1.10.533.10">
    <property type="entry name" value="Death Domain, Fas"/>
    <property type="match status" value="1"/>
</dbReference>
<dbReference type="InterPro" id="IPR036322">
    <property type="entry name" value="WD40_repeat_dom_sf"/>
</dbReference>
<evidence type="ECO:0000313" key="7">
    <source>
        <dbReference type="Proteomes" id="UP001549920"/>
    </source>
</evidence>
<dbReference type="SMART" id="SM00320">
    <property type="entry name" value="WD40"/>
    <property type="match status" value="6"/>
</dbReference>
<feature type="compositionally biased region" description="Polar residues" evidence="4">
    <location>
        <begin position="991"/>
        <end position="1012"/>
    </location>
</feature>
<dbReference type="Gene3D" id="3.40.50.300">
    <property type="entry name" value="P-loop containing nucleotide triphosphate hydrolases"/>
    <property type="match status" value="1"/>
</dbReference>
<dbReference type="PROSITE" id="PS50209">
    <property type="entry name" value="CARD"/>
    <property type="match status" value="1"/>
</dbReference>
<dbReference type="Gene3D" id="2.130.10.10">
    <property type="entry name" value="YVTN repeat-like/Quinoprotein amine dehydrogenase"/>
    <property type="match status" value="3"/>
</dbReference>
<dbReference type="SUPFAM" id="SSF47986">
    <property type="entry name" value="DEATH domain"/>
    <property type="match status" value="1"/>
</dbReference>
<dbReference type="InterPro" id="IPR036388">
    <property type="entry name" value="WH-like_DNA-bd_sf"/>
</dbReference>
<dbReference type="InterPro" id="IPR002182">
    <property type="entry name" value="NB-ARC"/>
</dbReference>
<dbReference type="Pfam" id="PF17908">
    <property type="entry name" value="APAF1_C"/>
    <property type="match status" value="1"/>
</dbReference>
<feature type="domain" description="CARD" evidence="5">
    <location>
        <begin position="1"/>
        <end position="91"/>
    </location>
</feature>
<sequence length="1528" mass="174333">MDNKKRQLLQRYQLDIVKDLDVEFVIDALFAKHAITGDEIDEIFNRNSRKDRARYLVETLLQNGTNSAFEAFVDCLAKNYEWLWKKLVVENNEPMLNESFEDSLSRGDVPRLPVHYVRRTALEKEIETKLSLLVRHKILALHGMSGSGKTSAAISVLRDNSELITNNFNGVVFWLNLANCRTEDDIIAQQNKLYRKASSIYTRNSHMNSTMSMSSFGSNVDSQSLSSYEWTWLELRDRLKAQFLEPVLKEALLVLDEVNDKLGVEAFDIGCKILVTTRDSEVVSNFHPQIIKVENSLKEEETLKLLASYVDLDVQKLPRQARKFHDACKGSPFNIGLIGAQLAEDKERLIHDNKRWNYYLKQLEKKDFLFLLRHNDNQMKTIEVCINSLEPNILPLFKMLAILPDNVKVSVKVLAKLWNKEISEVEMIMRKLRVKSLIIEMYDHDQRNYMYEVHDLIMTYLKGTLLSEEEKKKLHSDFLKSYQYDVNKQLPVEITDDGYIAFYIGYHILNTKNLNNRWSLFNKLYLDLKFLGNKVRLTGPADVILDLQKYETQIVNDELDRDLLCSIRAYISTHGIDLYRYPCTDIVQSILQHESKGLLYTKAWDLAQKSCAKKELYFEFLHEQDVEEIKHSTIDVKENISAVCFLGDYVLVGTYTGLVKFFHIPTNKLKKELNGTGTTIKWVGACPMNPPRVAALSFDGVIKMWYIDDVEREDNDDVIDEESEEMYNNNCASNCTIQPKLGPFLNCRWANHQEVLITHTAKMIILYNVDGSPLKVFDNFDRDQEILCCAPCNYDRYLIAAITSNGGNYLVIIDQTSKEKIMTIQETGPVLNILVVPGSNKIITQKTKEITEHVYKINYQNICNTCMCNKIIESKEVKDNLMFLTIAVNKTGTLLFASTDDSRIICIDLKTNSHIFDLENRRGNVVSMDVSEIAVWNDFEPGSDVLLTGTGTIENSAKVWNLDTSYVLQHTQKNGKVRLTKKFDVSFNIAQSPQTPSTTATNSTVQSASTTPKRAASFQHSEAPKRPVAASLSLDRHALKPLNLRGICSTDAAFQPLLAVRDDKNNIQVMRGRKVLTEIITQPEEEITAIKISPCNHYVIYGLRSGIVKKYVLRSKESRVVMDMNSSVEYLNFANPQLLIAGSKNCSLMAHRLTNDGDWKTEMMQCEKVHLGSQEILNDIQGIKKKNGQQPDYLSSSGSETSLTSKSRIFFNRDTKSRFRGICGLVECFWVRDVGLITVESNAVVKLWNQEMKLVSILNARQLDAQVTCAAFHKNVLAICDDYKTGFTTFELKTGEHVELNLIQDYRLNNRITSCDLSEDGFILAMGLDSGDVVVWNVPGKRQLRLIKHHKSPVHWCSFSPVPDRLYRSPSMSSPSPFSPPAAIDTEDDSPPLVLVTMASEIVWWNVTYIMKIRANKSYWRTGRNVVTPLASPLDNKNDLHEALENLSLNSSNNNFFFGNGVYKPQDCWKLQWKGKKYKEGSKNKEILACIKLTGMSAKKLCHDEKFSCFVTVDNSGRVHVMNVIRDT</sequence>
<dbReference type="SUPFAM" id="SSF52540">
    <property type="entry name" value="P-loop containing nucleoside triphosphate hydrolases"/>
    <property type="match status" value="1"/>
</dbReference>
<reference evidence="6 7" key="1">
    <citation type="submission" date="2024-06" db="EMBL/GenBank/DDBJ databases">
        <title>A chromosome-level genome assembly of beet webworm, Loxostege sticticalis.</title>
        <authorList>
            <person name="Zhang Y."/>
        </authorList>
    </citation>
    <scope>NUCLEOTIDE SEQUENCE [LARGE SCALE GENOMIC DNA]</scope>
    <source>
        <strain evidence="6">AQ026</strain>
        <tissue evidence="6">Whole body</tissue>
    </source>
</reference>
<evidence type="ECO:0000256" key="4">
    <source>
        <dbReference type="SAM" id="MobiDB-lite"/>
    </source>
</evidence>
<dbReference type="PANTHER" id="PTHR22845">
    <property type="entry name" value="APOPTOTIC PROTEASE-ACTIVATING FACTOR 1"/>
    <property type="match status" value="1"/>
</dbReference>
<organism evidence="6 7">
    <name type="scientific">Loxostege sticticalis</name>
    <name type="common">Beet webworm moth</name>
    <dbReference type="NCBI Taxonomy" id="481309"/>
    <lineage>
        <taxon>Eukaryota</taxon>
        <taxon>Metazoa</taxon>
        <taxon>Ecdysozoa</taxon>
        <taxon>Arthropoda</taxon>
        <taxon>Hexapoda</taxon>
        <taxon>Insecta</taxon>
        <taxon>Pterygota</taxon>
        <taxon>Neoptera</taxon>
        <taxon>Endopterygota</taxon>
        <taxon>Lepidoptera</taxon>
        <taxon>Glossata</taxon>
        <taxon>Ditrysia</taxon>
        <taxon>Pyraloidea</taxon>
        <taxon>Crambidae</taxon>
        <taxon>Pyraustinae</taxon>
        <taxon>Loxostege</taxon>
    </lineage>
</organism>
<dbReference type="PANTHER" id="PTHR22845:SF5">
    <property type="entry name" value="APOPTOTIC PROTEASE-ACTIVATING FACTOR 1"/>
    <property type="match status" value="1"/>
</dbReference>
<dbReference type="EMBL" id="JBEUOH010000013">
    <property type="protein sequence ID" value="KAL0880279.1"/>
    <property type="molecule type" value="Genomic_DNA"/>
</dbReference>
<dbReference type="InterPro" id="IPR011029">
    <property type="entry name" value="DEATH-like_dom_sf"/>
</dbReference>
<dbReference type="InterPro" id="IPR041452">
    <property type="entry name" value="APAF1_C"/>
</dbReference>
<dbReference type="InterPro" id="IPR027417">
    <property type="entry name" value="P-loop_NTPase"/>
</dbReference>
<dbReference type="Gene3D" id="1.10.8.430">
    <property type="entry name" value="Helical domain of apoptotic protease-activating factors"/>
    <property type="match status" value="1"/>
</dbReference>
<dbReference type="InterPro" id="IPR048975">
    <property type="entry name" value="WHD_APAF1"/>
</dbReference>
<evidence type="ECO:0000313" key="6">
    <source>
        <dbReference type="EMBL" id="KAL0880279.1"/>
    </source>
</evidence>
<keyword evidence="1" id="KW-0853">WD repeat</keyword>
<keyword evidence="2" id="KW-0053">Apoptosis</keyword>
<name>A0ABR3HUV7_LOXSC</name>
<evidence type="ECO:0000256" key="1">
    <source>
        <dbReference type="ARBA" id="ARBA00022574"/>
    </source>
</evidence>
<dbReference type="InterPro" id="IPR015943">
    <property type="entry name" value="WD40/YVTN_repeat-like_dom_sf"/>
</dbReference>
<dbReference type="Pfam" id="PF00619">
    <property type="entry name" value="CARD"/>
    <property type="match status" value="1"/>
</dbReference>
<dbReference type="Pfam" id="PF00931">
    <property type="entry name" value="NB-ARC"/>
    <property type="match status" value="1"/>
</dbReference>
<evidence type="ECO:0000256" key="3">
    <source>
        <dbReference type="ARBA" id="ARBA00022737"/>
    </source>
</evidence>
<dbReference type="Proteomes" id="UP001549920">
    <property type="component" value="Unassembled WGS sequence"/>
</dbReference>
<dbReference type="SMART" id="SM00114">
    <property type="entry name" value="CARD"/>
    <property type="match status" value="1"/>
</dbReference>
<dbReference type="Gene3D" id="1.10.10.10">
    <property type="entry name" value="Winged helix-like DNA-binding domain superfamily/Winged helix DNA-binding domain"/>
    <property type="match status" value="1"/>
</dbReference>
<dbReference type="InterPro" id="IPR001315">
    <property type="entry name" value="CARD"/>
</dbReference>
<protein>
    <recommendedName>
        <fullName evidence="5">CARD domain-containing protein</fullName>
    </recommendedName>
</protein>
<dbReference type="SUPFAM" id="SSF50978">
    <property type="entry name" value="WD40 repeat-like"/>
    <property type="match status" value="2"/>
</dbReference>
<feature type="region of interest" description="Disordered" evidence="4">
    <location>
        <begin position="991"/>
        <end position="1029"/>
    </location>
</feature>
<accession>A0ABR3HUV7</accession>
<gene>
    <name evidence="6" type="ORF">ABMA27_002736</name>
</gene>
<evidence type="ECO:0000259" key="5">
    <source>
        <dbReference type="PROSITE" id="PS50209"/>
    </source>
</evidence>
<dbReference type="InterPro" id="IPR001680">
    <property type="entry name" value="WD40_rpt"/>
</dbReference>
<dbReference type="Pfam" id="PF21296">
    <property type="entry name" value="WHD_APAF1"/>
    <property type="match status" value="1"/>
</dbReference>
<keyword evidence="7" id="KW-1185">Reference proteome</keyword>
<dbReference type="InterPro" id="IPR042197">
    <property type="entry name" value="Apaf_helical"/>
</dbReference>
<comment type="caution">
    <text evidence="6">The sequence shown here is derived from an EMBL/GenBank/DDBJ whole genome shotgun (WGS) entry which is preliminary data.</text>
</comment>